<dbReference type="CDD" id="cd00154">
    <property type="entry name" value="Rab"/>
    <property type="match status" value="1"/>
</dbReference>
<dbReference type="InterPro" id="IPR050305">
    <property type="entry name" value="Small_GTPase_Rab"/>
</dbReference>
<gene>
    <name evidence="8" type="ORF">HINF_LOCUS45013</name>
    <name evidence="7" type="ORF">HINF_LOCUS58471</name>
</gene>
<dbReference type="InterPro" id="IPR001806">
    <property type="entry name" value="Small_GTPase"/>
</dbReference>
<dbReference type="InterPro" id="IPR027417">
    <property type="entry name" value="P-loop_NTPase"/>
</dbReference>
<evidence type="ECO:0000313" key="7">
    <source>
        <dbReference type="EMBL" id="CAI9970826.1"/>
    </source>
</evidence>
<dbReference type="SMART" id="SM00173">
    <property type="entry name" value="RAS"/>
    <property type="match status" value="1"/>
</dbReference>
<dbReference type="PROSITE" id="PS51420">
    <property type="entry name" value="RHO"/>
    <property type="match status" value="1"/>
</dbReference>
<dbReference type="AlphaFoldDB" id="A0AA86UZU5"/>
<dbReference type="GO" id="GO:0005525">
    <property type="term" value="F:GTP binding"/>
    <property type="evidence" value="ECO:0007669"/>
    <property type="project" value="UniProtKB-KW"/>
</dbReference>
<keyword evidence="6" id="KW-0449">Lipoprotein</keyword>
<evidence type="ECO:0000313" key="8">
    <source>
        <dbReference type="EMBL" id="CAL6052770.1"/>
    </source>
</evidence>
<dbReference type="SMART" id="SM00174">
    <property type="entry name" value="RHO"/>
    <property type="match status" value="1"/>
</dbReference>
<comment type="subcellular location">
    <subcellularLocation>
        <location evidence="1">Endomembrane system</location>
    </subcellularLocation>
</comment>
<dbReference type="SMART" id="SM00175">
    <property type="entry name" value="RAB"/>
    <property type="match status" value="1"/>
</dbReference>
<organism evidence="7">
    <name type="scientific">Hexamita inflata</name>
    <dbReference type="NCBI Taxonomy" id="28002"/>
    <lineage>
        <taxon>Eukaryota</taxon>
        <taxon>Metamonada</taxon>
        <taxon>Diplomonadida</taxon>
        <taxon>Hexamitidae</taxon>
        <taxon>Hexamitinae</taxon>
        <taxon>Hexamita</taxon>
    </lineage>
</organism>
<dbReference type="NCBIfam" id="TIGR00231">
    <property type="entry name" value="small_GTP"/>
    <property type="match status" value="1"/>
</dbReference>
<dbReference type="SUPFAM" id="SSF52540">
    <property type="entry name" value="P-loop containing nucleoside triphosphate hydrolases"/>
    <property type="match status" value="1"/>
</dbReference>
<dbReference type="GO" id="GO:0012505">
    <property type="term" value="C:endomembrane system"/>
    <property type="evidence" value="ECO:0007669"/>
    <property type="project" value="UniProtKB-SubCell"/>
</dbReference>
<evidence type="ECO:0000256" key="2">
    <source>
        <dbReference type="ARBA" id="ARBA00006270"/>
    </source>
</evidence>
<dbReference type="GO" id="GO:0003924">
    <property type="term" value="F:GTPase activity"/>
    <property type="evidence" value="ECO:0007669"/>
    <property type="project" value="InterPro"/>
</dbReference>
<evidence type="ECO:0000256" key="3">
    <source>
        <dbReference type="ARBA" id="ARBA00022741"/>
    </source>
</evidence>
<evidence type="ECO:0000256" key="6">
    <source>
        <dbReference type="ARBA" id="ARBA00023288"/>
    </source>
</evidence>
<evidence type="ECO:0000313" key="9">
    <source>
        <dbReference type="Proteomes" id="UP001642409"/>
    </source>
</evidence>
<evidence type="ECO:0000256" key="5">
    <source>
        <dbReference type="ARBA" id="ARBA00023136"/>
    </source>
</evidence>
<evidence type="ECO:0000256" key="1">
    <source>
        <dbReference type="ARBA" id="ARBA00004308"/>
    </source>
</evidence>
<dbReference type="FunFam" id="3.40.50.300:FF:000586">
    <property type="entry name" value="Rab family GTPase"/>
    <property type="match status" value="1"/>
</dbReference>
<proteinExistence type="inferred from homology"/>
<keyword evidence="5" id="KW-0472">Membrane</keyword>
<dbReference type="EMBL" id="CAXDID020000193">
    <property type="protein sequence ID" value="CAL6052770.1"/>
    <property type="molecule type" value="Genomic_DNA"/>
</dbReference>
<evidence type="ECO:0000256" key="4">
    <source>
        <dbReference type="ARBA" id="ARBA00023134"/>
    </source>
</evidence>
<dbReference type="EMBL" id="CATOUU010001083">
    <property type="protein sequence ID" value="CAI9970826.1"/>
    <property type="molecule type" value="Genomic_DNA"/>
</dbReference>
<dbReference type="Pfam" id="PF00071">
    <property type="entry name" value="Ras"/>
    <property type="match status" value="1"/>
</dbReference>
<dbReference type="Proteomes" id="UP001642409">
    <property type="component" value="Unassembled WGS sequence"/>
</dbReference>
<keyword evidence="4" id="KW-0342">GTP-binding</keyword>
<dbReference type="PRINTS" id="PR00449">
    <property type="entry name" value="RASTRNSFRMNG"/>
</dbReference>
<dbReference type="PANTHER" id="PTHR47980">
    <property type="entry name" value="LD44762P"/>
    <property type="match status" value="1"/>
</dbReference>
<dbReference type="PROSITE" id="PS51421">
    <property type="entry name" value="RAS"/>
    <property type="match status" value="1"/>
</dbReference>
<comment type="similarity">
    <text evidence="2">Belongs to the small GTPase superfamily. Rab family.</text>
</comment>
<dbReference type="PROSITE" id="PS51419">
    <property type="entry name" value="RAB"/>
    <property type="match status" value="1"/>
</dbReference>
<comment type="caution">
    <text evidence="7">The sequence shown here is derived from an EMBL/GenBank/DDBJ whole genome shotgun (WGS) entry which is preliminary data.</text>
</comment>
<sequence>MDYLFKVLIIGDSNVGKSSLLVRFADNSFYTEYISTIGVDYRIKTLKVPHEGSTVSVKLQCWDTAGQEKFDNIVQSYYRGSHGIMLVFDVTNRESFDSLQKWLTKAETCAGNEVVKLLIGAKTDLEGRQVSADEAKNYASSVGLKYVETSAKESLNVSESFEQLAKDMLSKTGPGQQRINAGPNIIKPVEKKSYKGCC</sequence>
<accession>A0AA86UZU5</accession>
<reference evidence="7" key="1">
    <citation type="submission" date="2023-06" db="EMBL/GenBank/DDBJ databases">
        <authorList>
            <person name="Kurt Z."/>
        </authorList>
    </citation>
    <scope>NUCLEOTIDE SEQUENCE</scope>
</reference>
<dbReference type="Gene3D" id="3.40.50.300">
    <property type="entry name" value="P-loop containing nucleotide triphosphate hydrolases"/>
    <property type="match status" value="1"/>
</dbReference>
<dbReference type="InterPro" id="IPR005225">
    <property type="entry name" value="Small_GTP-bd"/>
</dbReference>
<reference evidence="8 9" key="2">
    <citation type="submission" date="2024-07" db="EMBL/GenBank/DDBJ databases">
        <authorList>
            <person name="Akdeniz Z."/>
        </authorList>
    </citation>
    <scope>NUCLEOTIDE SEQUENCE [LARGE SCALE GENOMIC DNA]</scope>
</reference>
<dbReference type="SMART" id="SM00176">
    <property type="entry name" value="RAN"/>
    <property type="match status" value="1"/>
</dbReference>
<keyword evidence="3" id="KW-0547">Nucleotide-binding</keyword>
<protein>
    <submittedName>
        <fullName evidence="7">Rab1a</fullName>
    </submittedName>
</protein>
<name>A0AA86UZU5_9EUKA</name>
<keyword evidence="9" id="KW-1185">Reference proteome</keyword>